<reference evidence="2" key="1">
    <citation type="journal article" date="2021" name="PeerJ">
        <title>Extensive microbial diversity within the chicken gut microbiome revealed by metagenomics and culture.</title>
        <authorList>
            <person name="Gilroy R."/>
            <person name="Ravi A."/>
            <person name="Getino M."/>
            <person name="Pursley I."/>
            <person name="Horton D.L."/>
            <person name="Alikhan N.F."/>
            <person name="Baker D."/>
            <person name="Gharbi K."/>
            <person name="Hall N."/>
            <person name="Watson M."/>
            <person name="Adriaenssens E.M."/>
            <person name="Foster-Nyarko E."/>
            <person name="Jarju S."/>
            <person name="Secka A."/>
            <person name="Antonio M."/>
            <person name="Oren A."/>
            <person name="Chaudhuri R.R."/>
            <person name="La Ragione R."/>
            <person name="Hildebrand F."/>
            <person name="Pallen M.J."/>
        </authorList>
    </citation>
    <scope>NUCLEOTIDE SEQUENCE</scope>
    <source>
        <strain evidence="2">6966</strain>
    </source>
</reference>
<feature type="domain" description="N-acetyltransferase" evidence="1">
    <location>
        <begin position="1"/>
        <end position="165"/>
    </location>
</feature>
<feature type="non-terminal residue" evidence="2">
    <location>
        <position position="1"/>
    </location>
</feature>
<dbReference type="PANTHER" id="PTHR43617">
    <property type="entry name" value="L-AMINO ACID N-ACETYLTRANSFERASE"/>
    <property type="match status" value="1"/>
</dbReference>
<sequence>LNFIRRFYSCYLTRNIIFLIAESEDNKVVGFVMGGKSSILAECMNQFMRKFFFQYLVEVIVKPSLWLYTLKRILILFRNKIKRDSKLDRTLTWGLLSIGIDKQYQGKGVAKKLLIEFELALPLNVSKYILSVKEDNKKAIAFYNKNGFVLKTRKRDGLYLEKEITR</sequence>
<dbReference type="InterPro" id="IPR016181">
    <property type="entry name" value="Acyl_CoA_acyltransferase"/>
</dbReference>
<dbReference type="EMBL" id="DYVS01000119">
    <property type="protein sequence ID" value="HJF70548.1"/>
    <property type="molecule type" value="Genomic_DNA"/>
</dbReference>
<dbReference type="SUPFAM" id="SSF55729">
    <property type="entry name" value="Acyl-CoA N-acyltransferases (Nat)"/>
    <property type="match status" value="1"/>
</dbReference>
<gene>
    <name evidence="2" type="ORF">K8V05_07320</name>
</gene>
<name>A0A921H5L6_9BACT</name>
<dbReference type="PROSITE" id="PS51186">
    <property type="entry name" value="GNAT"/>
    <property type="match status" value="1"/>
</dbReference>
<dbReference type="AlphaFoldDB" id="A0A921H5L6"/>
<dbReference type="InterPro" id="IPR050276">
    <property type="entry name" value="MshD_Acetyltransferase"/>
</dbReference>
<evidence type="ECO:0000259" key="1">
    <source>
        <dbReference type="PROSITE" id="PS51186"/>
    </source>
</evidence>
<dbReference type="InterPro" id="IPR000182">
    <property type="entry name" value="GNAT_dom"/>
</dbReference>
<proteinExistence type="predicted"/>
<dbReference type="Gene3D" id="3.40.630.30">
    <property type="match status" value="1"/>
</dbReference>
<protein>
    <submittedName>
        <fullName evidence="2">GNAT family N-acetyltransferase</fullName>
    </submittedName>
</protein>
<reference evidence="2" key="2">
    <citation type="submission" date="2021-09" db="EMBL/GenBank/DDBJ databases">
        <authorList>
            <person name="Gilroy R."/>
        </authorList>
    </citation>
    <scope>NUCLEOTIDE SEQUENCE</scope>
    <source>
        <strain evidence="2">6966</strain>
    </source>
</reference>
<dbReference type="Proteomes" id="UP000742098">
    <property type="component" value="Unassembled WGS sequence"/>
</dbReference>
<dbReference type="GO" id="GO:0016747">
    <property type="term" value="F:acyltransferase activity, transferring groups other than amino-acyl groups"/>
    <property type="evidence" value="ECO:0007669"/>
    <property type="project" value="InterPro"/>
</dbReference>
<evidence type="ECO:0000313" key="2">
    <source>
        <dbReference type="EMBL" id="HJF70548.1"/>
    </source>
</evidence>
<comment type="caution">
    <text evidence="2">The sequence shown here is derived from an EMBL/GenBank/DDBJ whole genome shotgun (WGS) entry which is preliminary data.</text>
</comment>
<organism evidence="2 3">
    <name type="scientific">Butyricimonas virosa</name>
    <dbReference type="NCBI Taxonomy" id="544645"/>
    <lineage>
        <taxon>Bacteria</taxon>
        <taxon>Pseudomonadati</taxon>
        <taxon>Bacteroidota</taxon>
        <taxon>Bacteroidia</taxon>
        <taxon>Bacteroidales</taxon>
        <taxon>Odoribacteraceae</taxon>
        <taxon>Butyricimonas</taxon>
    </lineage>
</organism>
<evidence type="ECO:0000313" key="3">
    <source>
        <dbReference type="Proteomes" id="UP000742098"/>
    </source>
</evidence>
<accession>A0A921H5L6</accession>
<dbReference type="Pfam" id="PF00583">
    <property type="entry name" value="Acetyltransf_1"/>
    <property type="match status" value="1"/>
</dbReference>